<keyword evidence="4" id="KW-1185">Reference proteome</keyword>
<name>A0ABU8USL4_9ACTN</name>
<dbReference type="InterPro" id="IPR019595">
    <property type="entry name" value="DUF2470"/>
</dbReference>
<accession>A0ABU8USL4</accession>
<dbReference type="Gene3D" id="3.20.180.10">
    <property type="entry name" value="PNP-oxidase-like"/>
    <property type="match status" value="1"/>
</dbReference>
<evidence type="ECO:0000313" key="4">
    <source>
        <dbReference type="Proteomes" id="UP001376459"/>
    </source>
</evidence>
<dbReference type="Proteomes" id="UP001376459">
    <property type="component" value="Unassembled WGS sequence"/>
</dbReference>
<dbReference type="EMBL" id="JBBKAK010000001">
    <property type="protein sequence ID" value="MEJ8671573.1"/>
    <property type="molecule type" value="Genomic_DNA"/>
</dbReference>
<feature type="region of interest" description="Disordered" evidence="1">
    <location>
        <begin position="54"/>
        <end position="133"/>
    </location>
</feature>
<proteinExistence type="predicted"/>
<organism evidence="3 4">
    <name type="scientific">Streptomyces machairae</name>
    <dbReference type="NCBI Taxonomy" id="3134109"/>
    <lineage>
        <taxon>Bacteria</taxon>
        <taxon>Bacillati</taxon>
        <taxon>Actinomycetota</taxon>
        <taxon>Actinomycetes</taxon>
        <taxon>Kitasatosporales</taxon>
        <taxon>Streptomycetaceae</taxon>
        <taxon>Streptomyces</taxon>
    </lineage>
</organism>
<protein>
    <submittedName>
        <fullName evidence="3">DUF2470 domain-containing protein</fullName>
    </submittedName>
</protein>
<reference evidence="3 4" key="1">
    <citation type="submission" date="2024-03" db="EMBL/GenBank/DDBJ databases">
        <title>Novel Streptomyces species of biotechnological and ecological value are a feature of Machair soil.</title>
        <authorList>
            <person name="Prole J.R."/>
            <person name="Goodfellow M."/>
            <person name="Allenby N."/>
            <person name="Ward A.C."/>
        </authorList>
    </citation>
    <scope>NUCLEOTIDE SEQUENCE [LARGE SCALE GENOMIC DNA]</scope>
    <source>
        <strain evidence="3 4">MS1.AVA.1</strain>
    </source>
</reference>
<evidence type="ECO:0000313" key="3">
    <source>
        <dbReference type="EMBL" id="MEJ8671573.1"/>
    </source>
</evidence>
<dbReference type="InterPro" id="IPR037119">
    <property type="entry name" value="Haem_oxidase_HugZ-like_sf"/>
</dbReference>
<evidence type="ECO:0000259" key="2">
    <source>
        <dbReference type="Pfam" id="PF10615"/>
    </source>
</evidence>
<dbReference type="Pfam" id="PF10615">
    <property type="entry name" value="DUF2470"/>
    <property type="match status" value="1"/>
</dbReference>
<evidence type="ECO:0000256" key="1">
    <source>
        <dbReference type="SAM" id="MobiDB-lite"/>
    </source>
</evidence>
<comment type="caution">
    <text evidence="3">The sequence shown here is derived from an EMBL/GenBank/DDBJ whole genome shotgun (WGS) entry which is preliminary data.</text>
</comment>
<sequence length="167" mass="17800">MLGRLDAAHADTVAPLARLLPAREQLGAAGVRPLRLDRHGLVLRLETADSHHDVRLPFTTRPPTRETRCARSTRCSPGPPPARVAGACRPGRRRGHAPVLPASGPLAEAFPSPPRRCPEAGSHSRLPDSSRSVVRMSESVNGCRGSVRIRCAEPCSTSSPASSTAMR</sequence>
<feature type="domain" description="DUF2470" evidence="2">
    <location>
        <begin position="5"/>
        <end position="61"/>
    </location>
</feature>
<gene>
    <name evidence="3" type="ORF">WKI71_34045</name>
</gene>